<evidence type="ECO:0000256" key="1">
    <source>
        <dbReference type="ARBA" id="ARBA00022676"/>
    </source>
</evidence>
<organism evidence="3 4">
    <name type="scientific">Alienimonas californiensis</name>
    <dbReference type="NCBI Taxonomy" id="2527989"/>
    <lineage>
        <taxon>Bacteria</taxon>
        <taxon>Pseudomonadati</taxon>
        <taxon>Planctomycetota</taxon>
        <taxon>Planctomycetia</taxon>
        <taxon>Planctomycetales</taxon>
        <taxon>Planctomycetaceae</taxon>
        <taxon>Alienimonas</taxon>
    </lineage>
</organism>
<dbReference type="GO" id="GO:0005829">
    <property type="term" value="C:cytosol"/>
    <property type="evidence" value="ECO:0007669"/>
    <property type="project" value="TreeGrafter"/>
</dbReference>
<dbReference type="InterPro" id="IPR051199">
    <property type="entry name" value="LPS_LOS_Heptosyltrfase"/>
</dbReference>
<dbReference type="RefSeq" id="WP_165700825.1">
    <property type="nucleotide sequence ID" value="NZ_CP036265.1"/>
</dbReference>
<keyword evidence="4" id="KW-1185">Reference proteome</keyword>
<dbReference type="AlphaFoldDB" id="A0A517PD94"/>
<name>A0A517PD94_9PLAN</name>
<dbReference type="Proteomes" id="UP000318741">
    <property type="component" value="Chromosome"/>
</dbReference>
<keyword evidence="1" id="KW-0328">Glycosyltransferase</keyword>
<dbReference type="GO" id="GO:0009244">
    <property type="term" value="P:lipopolysaccharide core region biosynthetic process"/>
    <property type="evidence" value="ECO:0007669"/>
    <property type="project" value="TreeGrafter"/>
</dbReference>
<dbReference type="EC" id="2.-.-.-" evidence="3"/>
<sequence length="372" mass="39864">MSRLARVAAARVCVIKPSALGDVVQAMPLLRVLRRRFPRAEITWVIASGLSDLVHPHPLVDRVIRFERRGGWRAWRRLLGELRAARFDLVFDLQGLARTGLMTAATGAPVRIGLETAREGASLAVHRTIPDSGRNMPAHARYWRVAEELGLGEQDRATPIAVSRSDAAFAASVLPADRLKMALVPGAKWVTKRWPPEKFARLAVTAFRKTGAVPVVVGAPDEIELCGEVMRTLLRLAPGCGAINLAGGTTLRQLAAVLAGCDLAVSNDTGPMHLAAAVGTPVVGIFTCTDPVRSGPPGPRHEVLQTSVACAGSYKKQCPYAGADKCACLEDVQVAAVWEATVRCLRKNGLIRPTGSRSSDAEPILLPFRHAA</sequence>
<dbReference type="Gene3D" id="3.40.50.2000">
    <property type="entry name" value="Glycogen Phosphorylase B"/>
    <property type="match status" value="2"/>
</dbReference>
<keyword evidence="2 3" id="KW-0808">Transferase</keyword>
<evidence type="ECO:0000313" key="3">
    <source>
        <dbReference type="EMBL" id="QDT17347.1"/>
    </source>
</evidence>
<dbReference type="SUPFAM" id="SSF53756">
    <property type="entry name" value="UDP-Glycosyltransferase/glycogen phosphorylase"/>
    <property type="match status" value="1"/>
</dbReference>
<dbReference type="CDD" id="cd03789">
    <property type="entry name" value="GT9_LPS_heptosyltransferase"/>
    <property type="match status" value="1"/>
</dbReference>
<dbReference type="GO" id="GO:0008713">
    <property type="term" value="F:ADP-heptose-lipopolysaccharide heptosyltransferase activity"/>
    <property type="evidence" value="ECO:0007669"/>
    <property type="project" value="TreeGrafter"/>
</dbReference>
<accession>A0A517PD94</accession>
<protein>
    <submittedName>
        <fullName evidence="3">Lipopolysaccharide heptosyltransferase 1</fullName>
        <ecNumber evidence="3">2.-.-.-</ecNumber>
    </submittedName>
</protein>
<proteinExistence type="predicted"/>
<dbReference type="KEGG" id="acaf:CA12_34680"/>
<dbReference type="EMBL" id="CP036265">
    <property type="protein sequence ID" value="QDT17347.1"/>
    <property type="molecule type" value="Genomic_DNA"/>
</dbReference>
<evidence type="ECO:0000313" key="4">
    <source>
        <dbReference type="Proteomes" id="UP000318741"/>
    </source>
</evidence>
<dbReference type="InterPro" id="IPR002201">
    <property type="entry name" value="Glyco_trans_9"/>
</dbReference>
<dbReference type="PANTHER" id="PTHR30160">
    <property type="entry name" value="TETRAACYLDISACCHARIDE 4'-KINASE-RELATED"/>
    <property type="match status" value="1"/>
</dbReference>
<dbReference type="Pfam" id="PF01075">
    <property type="entry name" value="Glyco_transf_9"/>
    <property type="match status" value="1"/>
</dbReference>
<gene>
    <name evidence="3" type="primary">rfaC</name>
    <name evidence="3" type="ORF">CA12_34680</name>
</gene>
<reference evidence="3 4" key="1">
    <citation type="submission" date="2019-02" db="EMBL/GenBank/DDBJ databases">
        <title>Deep-cultivation of Planctomycetes and their phenomic and genomic characterization uncovers novel biology.</title>
        <authorList>
            <person name="Wiegand S."/>
            <person name="Jogler M."/>
            <person name="Boedeker C."/>
            <person name="Pinto D."/>
            <person name="Vollmers J."/>
            <person name="Rivas-Marin E."/>
            <person name="Kohn T."/>
            <person name="Peeters S.H."/>
            <person name="Heuer A."/>
            <person name="Rast P."/>
            <person name="Oberbeckmann S."/>
            <person name="Bunk B."/>
            <person name="Jeske O."/>
            <person name="Meyerdierks A."/>
            <person name="Storesund J.E."/>
            <person name="Kallscheuer N."/>
            <person name="Luecker S."/>
            <person name="Lage O.M."/>
            <person name="Pohl T."/>
            <person name="Merkel B.J."/>
            <person name="Hornburger P."/>
            <person name="Mueller R.-W."/>
            <person name="Bruemmer F."/>
            <person name="Labrenz M."/>
            <person name="Spormann A.M."/>
            <person name="Op den Camp H."/>
            <person name="Overmann J."/>
            <person name="Amann R."/>
            <person name="Jetten M.S.M."/>
            <person name="Mascher T."/>
            <person name="Medema M.H."/>
            <person name="Devos D.P."/>
            <person name="Kaster A.-K."/>
            <person name="Ovreas L."/>
            <person name="Rohde M."/>
            <person name="Galperin M.Y."/>
            <person name="Jogler C."/>
        </authorList>
    </citation>
    <scope>NUCLEOTIDE SEQUENCE [LARGE SCALE GENOMIC DNA]</scope>
    <source>
        <strain evidence="3 4">CA12</strain>
    </source>
</reference>
<evidence type="ECO:0000256" key="2">
    <source>
        <dbReference type="ARBA" id="ARBA00022679"/>
    </source>
</evidence>